<comment type="similarity">
    <text evidence="4 12">Belongs to the UPP synthase family.</text>
</comment>
<evidence type="ECO:0000256" key="12">
    <source>
        <dbReference type="RuleBase" id="RU363018"/>
    </source>
</evidence>
<comment type="subunit">
    <text evidence="11">Forms an active dehydrodolichyl diphosphate synthase complex with NUS1.</text>
</comment>
<evidence type="ECO:0000313" key="13">
    <source>
        <dbReference type="EMBL" id="KAK2172055.1"/>
    </source>
</evidence>
<evidence type="ECO:0000256" key="4">
    <source>
        <dbReference type="ARBA" id="ARBA00005432"/>
    </source>
</evidence>
<proteinExistence type="inferred from homology"/>
<dbReference type="PANTHER" id="PTHR10291:SF43">
    <property type="entry name" value="DEHYDRODOLICHYL DIPHOSPHATE SYNTHASE COMPLEX SUBUNIT DHDDS"/>
    <property type="match status" value="1"/>
</dbReference>
<dbReference type="GO" id="GO:0045547">
    <property type="term" value="F:ditrans,polycis-polyprenyl diphosphate synthase [(2E,6E)-farnesyl diphosphate specific] activity"/>
    <property type="evidence" value="ECO:0007669"/>
    <property type="project" value="UniProtKB-EC"/>
</dbReference>
<comment type="catalytic activity">
    <reaction evidence="9">
        <text>n isopentenyl diphosphate + (2E,6E)-farnesyl diphosphate = a di-trans,poly-cis-polyprenyl diphosphate + n diphosphate</text>
        <dbReference type="Rhea" id="RHEA:53008"/>
        <dbReference type="Rhea" id="RHEA-COMP:19494"/>
        <dbReference type="ChEBI" id="CHEBI:33019"/>
        <dbReference type="ChEBI" id="CHEBI:128769"/>
        <dbReference type="ChEBI" id="CHEBI:136960"/>
        <dbReference type="ChEBI" id="CHEBI:175763"/>
        <dbReference type="EC" id="2.5.1.87"/>
    </reaction>
</comment>
<evidence type="ECO:0000313" key="14">
    <source>
        <dbReference type="Proteomes" id="UP001209878"/>
    </source>
</evidence>
<accession>A0AAD9KJ11</accession>
<evidence type="ECO:0000256" key="3">
    <source>
        <dbReference type="ARBA" id="ARBA00004922"/>
    </source>
</evidence>
<dbReference type="NCBIfam" id="TIGR00055">
    <property type="entry name" value="uppS"/>
    <property type="match status" value="1"/>
</dbReference>
<comment type="caution">
    <text evidence="13">The sequence shown here is derived from an EMBL/GenBank/DDBJ whole genome shotgun (WGS) entry which is preliminary data.</text>
</comment>
<dbReference type="InterPro" id="IPR036424">
    <property type="entry name" value="UPP_synth-like_sf"/>
</dbReference>
<dbReference type="HAMAP" id="MF_01139">
    <property type="entry name" value="ISPT"/>
    <property type="match status" value="1"/>
</dbReference>
<dbReference type="PANTHER" id="PTHR10291">
    <property type="entry name" value="DEHYDRODOLICHYL DIPHOSPHATE SYNTHASE FAMILY MEMBER"/>
    <property type="match status" value="1"/>
</dbReference>
<comment type="function">
    <text evidence="10">With NUS1, forms the dehydrodolichyl diphosphate synthase (DDS) complex, an essential component of the dolichol monophosphate (Dol-P) biosynthetic machinery. Adds multiple copies of isopentenyl pyrophosphate (IPP) to farnesyl pyrophosphate (FPP) to produce dehydrodolichyl diphosphate (Dedol-PP), a precursor of dolichol which is utilized as a sugar carrier in protein glycosylation in the endoplasmic reticulum (ER).</text>
</comment>
<keyword evidence="8" id="KW-0472">Membrane</keyword>
<keyword evidence="5 12" id="KW-0808">Transferase</keyword>
<evidence type="ECO:0000256" key="5">
    <source>
        <dbReference type="ARBA" id="ARBA00022679"/>
    </source>
</evidence>
<evidence type="ECO:0000256" key="7">
    <source>
        <dbReference type="ARBA" id="ARBA00022842"/>
    </source>
</evidence>
<keyword evidence="14" id="KW-1185">Reference proteome</keyword>
<comment type="subcellular location">
    <subcellularLocation>
        <location evidence="2">Endoplasmic reticulum membrane</location>
        <topology evidence="2">Peripheral membrane protein</topology>
    </subcellularLocation>
</comment>
<evidence type="ECO:0000256" key="1">
    <source>
        <dbReference type="ARBA" id="ARBA00001946"/>
    </source>
</evidence>
<sequence>MQLWASVKSWIGGFCNEVLKVGPIPRHIAVIMDGNRRFAKKKSLERSEGHLKGFDKLLETLEWCQELGVTEVTVYAFSIENFSRSQEEVDGLMELARQKFTHFMQERDMIERNGLCIRVIGNVSLLPKDLQDVISQVVHMTKHHNRTFLNVCFAYTSRDEICCAMRELAQGVQMGHIKESDISETLLSQCLYTNKSPDPDLILRTSGEVRLSDFLLWQSTFSVLSFIKVLWPEFTDWDLRAAVVYYQKNYDAIQAARRTKELELAEVQRQSDYACVQKEMAQDTACPQERLQQYELHRQERTRNFVSIIDTKREKFFDDIYQNLPVSLCTQSSKKDLQSL</sequence>
<protein>
    <recommendedName>
        <fullName evidence="12">Alkyl transferase</fullName>
        <ecNumber evidence="12">2.5.1.-</ecNumber>
    </recommendedName>
</protein>
<dbReference type="AlphaFoldDB" id="A0AAD9KJ11"/>
<organism evidence="13 14">
    <name type="scientific">Ridgeia piscesae</name>
    <name type="common">Tubeworm</name>
    <dbReference type="NCBI Taxonomy" id="27915"/>
    <lineage>
        <taxon>Eukaryota</taxon>
        <taxon>Metazoa</taxon>
        <taxon>Spiralia</taxon>
        <taxon>Lophotrochozoa</taxon>
        <taxon>Annelida</taxon>
        <taxon>Polychaeta</taxon>
        <taxon>Sedentaria</taxon>
        <taxon>Canalipalpata</taxon>
        <taxon>Sabellida</taxon>
        <taxon>Siboglinidae</taxon>
        <taxon>Ridgeia</taxon>
    </lineage>
</organism>
<dbReference type="GO" id="GO:1904423">
    <property type="term" value="C:dehydrodolichyl diphosphate synthase complex"/>
    <property type="evidence" value="ECO:0007669"/>
    <property type="project" value="TreeGrafter"/>
</dbReference>
<keyword evidence="6" id="KW-0256">Endoplasmic reticulum</keyword>
<dbReference type="FunFam" id="3.40.1180.10:FF:000002">
    <property type="entry name" value="Alkyl transferase"/>
    <property type="match status" value="1"/>
</dbReference>
<dbReference type="InterPro" id="IPR001441">
    <property type="entry name" value="UPP_synth-like"/>
</dbReference>
<dbReference type="EC" id="2.5.1.-" evidence="12"/>
<comment type="pathway">
    <text evidence="3">Protein modification; protein glycosylation.</text>
</comment>
<evidence type="ECO:0000256" key="2">
    <source>
        <dbReference type="ARBA" id="ARBA00004406"/>
    </source>
</evidence>
<evidence type="ECO:0000256" key="6">
    <source>
        <dbReference type="ARBA" id="ARBA00022824"/>
    </source>
</evidence>
<dbReference type="EMBL" id="JAODUO010000996">
    <property type="protein sequence ID" value="KAK2172055.1"/>
    <property type="molecule type" value="Genomic_DNA"/>
</dbReference>
<dbReference type="Gene3D" id="3.40.1180.10">
    <property type="entry name" value="Decaprenyl diphosphate synthase-like"/>
    <property type="match status" value="1"/>
</dbReference>
<gene>
    <name evidence="13" type="ORF">NP493_997g01065</name>
</gene>
<keyword evidence="7" id="KW-0460">Magnesium</keyword>
<reference evidence="13" key="1">
    <citation type="journal article" date="2023" name="Mol. Biol. Evol.">
        <title>Third-Generation Sequencing Reveals the Adaptive Role of the Epigenome in Three Deep-Sea Polychaetes.</title>
        <authorList>
            <person name="Perez M."/>
            <person name="Aroh O."/>
            <person name="Sun Y."/>
            <person name="Lan Y."/>
            <person name="Juniper S.K."/>
            <person name="Young C.R."/>
            <person name="Angers B."/>
            <person name="Qian P.Y."/>
        </authorList>
    </citation>
    <scope>NUCLEOTIDE SEQUENCE</scope>
    <source>
        <strain evidence="13">R07B-5</strain>
    </source>
</reference>
<dbReference type="InterPro" id="IPR018520">
    <property type="entry name" value="UPP_synth-like_CS"/>
</dbReference>
<name>A0AAD9KJ11_RIDPI</name>
<dbReference type="CDD" id="cd00475">
    <property type="entry name" value="Cis_IPPS"/>
    <property type="match status" value="1"/>
</dbReference>
<evidence type="ECO:0000256" key="11">
    <source>
        <dbReference type="ARBA" id="ARBA00064670"/>
    </source>
</evidence>
<dbReference type="GO" id="GO:0005789">
    <property type="term" value="C:endoplasmic reticulum membrane"/>
    <property type="evidence" value="ECO:0007669"/>
    <property type="project" value="UniProtKB-SubCell"/>
</dbReference>
<evidence type="ECO:0000256" key="8">
    <source>
        <dbReference type="ARBA" id="ARBA00023136"/>
    </source>
</evidence>
<dbReference type="Proteomes" id="UP001209878">
    <property type="component" value="Unassembled WGS sequence"/>
</dbReference>
<evidence type="ECO:0000256" key="10">
    <source>
        <dbReference type="ARBA" id="ARBA00058504"/>
    </source>
</evidence>
<dbReference type="PROSITE" id="PS01066">
    <property type="entry name" value="UPP_SYNTHASE"/>
    <property type="match status" value="1"/>
</dbReference>
<comment type="cofactor">
    <cofactor evidence="1">
        <name>Mg(2+)</name>
        <dbReference type="ChEBI" id="CHEBI:18420"/>
    </cofactor>
</comment>
<dbReference type="SUPFAM" id="SSF64005">
    <property type="entry name" value="Undecaprenyl diphosphate synthase"/>
    <property type="match status" value="1"/>
</dbReference>
<evidence type="ECO:0000256" key="9">
    <source>
        <dbReference type="ARBA" id="ARBA00047353"/>
    </source>
</evidence>
<dbReference type="Pfam" id="PF01255">
    <property type="entry name" value="Prenyltransf"/>
    <property type="match status" value="1"/>
</dbReference>
<dbReference type="GO" id="GO:0016094">
    <property type="term" value="P:polyprenol biosynthetic process"/>
    <property type="evidence" value="ECO:0007669"/>
    <property type="project" value="TreeGrafter"/>
</dbReference>